<evidence type="ECO:0000256" key="4">
    <source>
        <dbReference type="ARBA" id="ARBA00022692"/>
    </source>
</evidence>
<evidence type="ECO:0000256" key="7">
    <source>
        <dbReference type="SAM" id="MobiDB-lite"/>
    </source>
</evidence>
<keyword evidence="5" id="KW-1133">Transmembrane helix</keyword>
<reference evidence="8" key="1">
    <citation type="submission" date="2019-09" db="EMBL/GenBank/DDBJ databases">
        <authorList>
            <person name="Ashton P.M."/>
            <person name="Dallman T."/>
            <person name="Nair S."/>
            <person name="De Pinna E."/>
            <person name="Peters T."/>
            <person name="Grant K."/>
        </authorList>
    </citation>
    <scope>NUCLEOTIDE SEQUENCE</scope>
    <source>
        <strain evidence="8">804450</strain>
    </source>
</reference>
<dbReference type="InterPro" id="IPR003688">
    <property type="entry name" value="TraG/VirD4"/>
</dbReference>
<dbReference type="InterPro" id="IPR051539">
    <property type="entry name" value="T4SS-coupling_protein"/>
</dbReference>
<dbReference type="Pfam" id="PF02534">
    <property type="entry name" value="T4SS-DNA_transf"/>
    <property type="match status" value="1"/>
</dbReference>
<evidence type="ECO:0000313" key="8">
    <source>
        <dbReference type="EMBL" id="ECW7871442.1"/>
    </source>
</evidence>
<keyword evidence="6" id="KW-0472">Membrane</keyword>
<evidence type="ECO:0000256" key="2">
    <source>
        <dbReference type="ARBA" id="ARBA00008806"/>
    </source>
</evidence>
<protein>
    <submittedName>
        <fullName evidence="8">Type IV secretory system conjugative DNA transfer family protein</fullName>
    </submittedName>
</protein>
<gene>
    <name evidence="8" type="ORF">F3550_21455</name>
</gene>
<feature type="region of interest" description="Disordered" evidence="7">
    <location>
        <begin position="384"/>
        <end position="409"/>
    </location>
</feature>
<dbReference type="InterPro" id="IPR027417">
    <property type="entry name" value="P-loop_NTPase"/>
</dbReference>
<accession>A0A3U0AGM7</accession>
<comment type="similarity">
    <text evidence="2">Belongs to the VirD4/TraG family.</text>
</comment>
<comment type="caution">
    <text evidence="8">The sequence shown here is derived from an EMBL/GenBank/DDBJ whole genome shotgun (WGS) entry which is preliminary data.</text>
</comment>
<proteinExistence type="inferred from homology"/>
<feature type="compositionally biased region" description="Basic residues" evidence="7">
    <location>
        <begin position="393"/>
        <end position="405"/>
    </location>
</feature>
<comment type="subcellular location">
    <subcellularLocation>
        <location evidence="1">Cell membrane</location>
        <topology evidence="1">Multi-pass membrane protein</topology>
    </subcellularLocation>
</comment>
<evidence type="ECO:0000256" key="1">
    <source>
        <dbReference type="ARBA" id="ARBA00004651"/>
    </source>
</evidence>
<dbReference type="SUPFAM" id="SSF52540">
    <property type="entry name" value="P-loop containing nucleoside triphosphate hydrolases"/>
    <property type="match status" value="1"/>
</dbReference>
<keyword evidence="3" id="KW-1003">Cell membrane</keyword>
<dbReference type="GO" id="GO:0005886">
    <property type="term" value="C:plasma membrane"/>
    <property type="evidence" value="ECO:0007669"/>
    <property type="project" value="UniProtKB-SubCell"/>
</dbReference>
<sequence length="504" mass="57036">MKKTKQKKYPGIIIGKHPTKNIFLTSYGQTFVLLAASPGSGKGVSFIVPNLLSFPDSVAVNDPKFENWNITSGFRAACGHECYRFSPELLETHRWNPLSYLATDELDRFGDIKSLSSTLFVDPDGKNQSFYNNAGKICSAIILYLMETPELPLTLPQVYEITSLGDELPGWITDTIEARENANRPLSDETIRELMIVVAMSANEKSWGIYTDILSEILGVYGEKKVAWAVSGNDIDFSKMREKRMSVYFSVTEGAVEKFGTLMNLFFTQLMRANSKVLPEDGGVDENGEPILKYQIGMFMDETKVMGRIKAFENGPALLRGYGFRFNFIFQNKDQLRARNMYGTETANAMMNAFHIEIVYAPPKQDVKAAEEYSKSLGTTTVDVVNHSDNFGHKQRSRTKSRSKQSRPLMLPQEIQEMPYDEELIFVQGTRKSRPLNIKARKIFWYEEEVFTARANMPKPNIPLASPAQLSGLVVSMRKKEQAINADFNEDFSALINEEQNKRL</sequence>
<dbReference type="EMBL" id="AAKXPG010000031">
    <property type="protein sequence ID" value="ECW7871442.1"/>
    <property type="molecule type" value="Genomic_DNA"/>
</dbReference>
<organism evidence="8">
    <name type="scientific">Salmonella enterica I</name>
    <dbReference type="NCBI Taxonomy" id="59201"/>
    <lineage>
        <taxon>Bacteria</taxon>
        <taxon>Pseudomonadati</taxon>
        <taxon>Pseudomonadota</taxon>
        <taxon>Gammaproteobacteria</taxon>
        <taxon>Enterobacterales</taxon>
        <taxon>Enterobacteriaceae</taxon>
        <taxon>Salmonella</taxon>
    </lineage>
</organism>
<dbReference type="Gene3D" id="3.40.50.300">
    <property type="entry name" value="P-loop containing nucleotide triphosphate hydrolases"/>
    <property type="match status" value="1"/>
</dbReference>
<evidence type="ECO:0000256" key="5">
    <source>
        <dbReference type="ARBA" id="ARBA00022989"/>
    </source>
</evidence>
<evidence type="ECO:0000256" key="6">
    <source>
        <dbReference type="ARBA" id="ARBA00023136"/>
    </source>
</evidence>
<keyword evidence="4" id="KW-0812">Transmembrane</keyword>
<dbReference type="CDD" id="cd01127">
    <property type="entry name" value="TrwB_TraG_TraD_VirD4"/>
    <property type="match status" value="1"/>
</dbReference>
<dbReference type="PANTHER" id="PTHR37937:SF1">
    <property type="entry name" value="CONJUGATIVE TRANSFER: DNA TRANSPORT"/>
    <property type="match status" value="1"/>
</dbReference>
<evidence type="ECO:0000256" key="3">
    <source>
        <dbReference type="ARBA" id="ARBA00022475"/>
    </source>
</evidence>
<name>A0A3U0AGM7_SALET</name>
<dbReference type="AlphaFoldDB" id="A0A3U0AGM7"/>
<dbReference type="PANTHER" id="PTHR37937">
    <property type="entry name" value="CONJUGATIVE TRANSFER: DNA TRANSPORT"/>
    <property type="match status" value="1"/>
</dbReference>